<name>A0AA96JQX3_9BACT</name>
<keyword evidence="1" id="KW-0812">Transmembrane</keyword>
<protein>
    <submittedName>
        <fullName evidence="2">Pentapeptide repeat-containing protein</fullName>
    </submittedName>
</protein>
<dbReference type="InterPro" id="IPR001646">
    <property type="entry name" value="5peptide_repeat"/>
</dbReference>
<reference evidence="2 3" key="1">
    <citation type="submission" date="2023-01" db="EMBL/GenBank/DDBJ databases">
        <title>Cultivation and genomic characterization of new, ubiquitous marine nitrite-oxidizing bacteria from the Nitrospirales.</title>
        <authorList>
            <person name="Mueller A.J."/>
            <person name="Daebeler A."/>
            <person name="Herbold C.W."/>
            <person name="Kirkegaard R.H."/>
            <person name="Daims H."/>
        </authorList>
    </citation>
    <scope>NUCLEOTIDE SEQUENCE [LARGE SCALE GENOMIC DNA]</scope>
    <source>
        <strain evidence="2 3">VA</strain>
    </source>
</reference>
<evidence type="ECO:0000313" key="2">
    <source>
        <dbReference type="EMBL" id="WNM56488.1"/>
    </source>
</evidence>
<dbReference type="Pfam" id="PF13576">
    <property type="entry name" value="Pentapeptide_3"/>
    <property type="match status" value="1"/>
</dbReference>
<gene>
    <name evidence="2" type="ORF">PP769_10895</name>
</gene>
<accession>A0AA96JQX3</accession>
<sequence>MKPWGAKYSLQLGLFVLLGLSSINAEACRLLPSPPGSENVFWVHVEGPCLPEEEAALAVKGADLLEALVQGKRIDLDHVLVVDQVMLDLLPQQAISEYPAIPPSVGKPLNEKGMTAVRVIPETISIRHSRFEKVLATNLVEGVLLILGTVDFTGTVFQQSIDLSKTVFVGPVRFSDARVDFEGFFIGSQFAQGVDFSHVTFGTHSRFHQAQFRDRVTFADAHFTGVAEFLEVEFQQAADFSRTAFASGTGFSGSLFKGPADFSAISVVHEIYFRFTEFRESVTFAQSQFHTVVDFSNARFDGAKDFSGTEFRTMPELTGSNLPLDVVSIQNGRRLYGQIGIFLGLVILVLCYLWLSKRKKTV</sequence>
<dbReference type="RefSeq" id="WP_312640080.1">
    <property type="nucleotide sequence ID" value="NZ_CP116967.1"/>
</dbReference>
<evidence type="ECO:0000256" key="1">
    <source>
        <dbReference type="SAM" id="Phobius"/>
    </source>
</evidence>
<evidence type="ECO:0000313" key="3">
    <source>
        <dbReference type="Proteomes" id="UP001302719"/>
    </source>
</evidence>
<keyword evidence="1" id="KW-1133">Transmembrane helix</keyword>
<dbReference type="EMBL" id="CP116967">
    <property type="protein sequence ID" value="WNM56488.1"/>
    <property type="molecule type" value="Genomic_DNA"/>
</dbReference>
<organism evidence="2 3">
    <name type="scientific">Candidatus Nitrospira allomarina</name>
    <dbReference type="NCBI Taxonomy" id="3020900"/>
    <lineage>
        <taxon>Bacteria</taxon>
        <taxon>Pseudomonadati</taxon>
        <taxon>Nitrospirota</taxon>
        <taxon>Nitrospiria</taxon>
        <taxon>Nitrospirales</taxon>
        <taxon>Nitrospiraceae</taxon>
        <taxon>Nitrospira</taxon>
    </lineage>
</organism>
<keyword evidence="1" id="KW-0472">Membrane</keyword>
<dbReference type="Gene3D" id="2.160.20.80">
    <property type="entry name" value="E3 ubiquitin-protein ligase SopA"/>
    <property type="match status" value="1"/>
</dbReference>
<proteinExistence type="predicted"/>
<dbReference type="Proteomes" id="UP001302719">
    <property type="component" value="Chromosome"/>
</dbReference>
<feature type="transmembrane region" description="Helical" evidence="1">
    <location>
        <begin position="335"/>
        <end position="355"/>
    </location>
</feature>
<dbReference type="KEGG" id="nall:PP769_10895"/>
<dbReference type="AlphaFoldDB" id="A0AA96JQX3"/>
<keyword evidence="3" id="KW-1185">Reference proteome</keyword>